<proteinExistence type="predicted"/>
<gene>
    <name evidence="1" type="ORF">CTAM01_15263</name>
</gene>
<organism evidence="1 2">
    <name type="scientific">Colletotrichum tamarilloi</name>
    <dbReference type="NCBI Taxonomy" id="1209934"/>
    <lineage>
        <taxon>Eukaryota</taxon>
        <taxon>Fungi</taxon>
        <taxon>Dikarya</taxon>
        <taxon>Ascomycota</taxon>
        <taxon>Pezizomycotina</taxon>
        <taxon>Sordariomycetes</taxon>
        <taxon>Hypocreomycetidae</taxon>
        <taxon>Glomerellales</taxon>
        <taxon>Glomerellaceae</taxon>
        <taxon>Colletotrichum</taxon>
        <taxon>Colletotrichum acutatum species complex</taxon>
    </lineage>
</organism>
<reference evidence="1 2" key="1">
    <citation type="submission" date="2016-10" db="EMBL/GenBank/DDBJ databases">
        <title>The genome sequence of Colletotrichum fioriniae PJ7.</title>
        <authorList>
            <person name="Baroncelli R."/>
        </authorList>
    </citation>
    <scope>NUCLEOTIDE SEQUENCE [LARGE SCALE GENOMIC DNA]</scope>
    <source>
        <strain evidence="1 2">Tom-12</strain>
    </source>
</reference>
<name>A0ABQ9QLU3_9PEZI</name>
<dbReference type="Proteomes" id="UP001227543">
    <property type="component" value="Unassembled WGS sequence"/>
</dbReference>
<evidence type="ECO:0000313" key="1">
    <source>
        <dbReference type="EMBL" id="KAK1476993.1"/>
    </source>
</evidence>
<comment type="caution">
    <text evidence="1">The sequence shown here is derived from an EMBL/GenBank/DDBJ whole genome shotgun (WGS) entry which is preliminary data.</text>
</comment>
<accession>A0ABQ9QLU3</accession>
<dbReference type="GeneID" id="85415499"/>
<protein>
    <submittedName>
        <fullName evidence="1">Uncharacterized protein</fullName>
    </submittedName>
</protein>
<evidence type="ECO:0000313" key="2">
    <source>
        <dbReference type="Proteomes" id="UP001227543"/>
    </source>
</evidence>
<keyword evidence="2" id="KW-1185">Reference proteome</keyword>
<sequence length="81" mass="8913">MFPSLSRADCRGLHWSGRIIPFTESPKWATGFPGRSGPVLASWSRGSPAADPVVSQKKRKSSVQVLLLTFPYCEFDPSFGK</sequence>
<dbReference type="RefSeq" id="XP_060374147.1">
    <property type="nucleotide sequence ID" value="XM_060531261.1"/>
</dbReference>
<dbReference type="EMBL" id="MLFU01000155">
    <property type="protein sequence ID" value="KAK1476993.1"/>
    <property type="molecule type" value="Genomic_DNA"/>
</dbReference>